<dbReference type="HOGENOM" id="CLU_073320_1_1_6"/>
<organism evidence="1 2">
    <name type="scientific">Oleispira antarctica RB-8</name>
    <dbReference type="NCBI Taxonomy" id="698738"/>
    <lineage>
        <taxon>Bacteria</taxon>
        <taxon>Pseudomonadati</taxon>
        <taxon>Pseudomonadota</taxon>
        <taxon>Gammaproteobacteria</taxon>
        <taxon>Oceanospirillales</taxon>
        <taxon>Oceanospirillaceae</taxon>
        <taxon>Oleispira</taxon>
    </lineage>
</organism>
<evidence type="ECO:0008006" key="3">
    <source>
        <dbReference type="Google" id="ProtNLM"/>
    </source>
</evidence>
<dbReference type="PANTHER" id="PTHR38765:SF1">
    <property type="entry name" value="DUF484 DOMAIN-CONTAINING PROTEIN"/>
    <property type="match status" value="1"/>
</dbReference>
<dbReference type="Pfam" id="PF04340">
    <property type="entry name" value="DUF484"/>
    <property type="match status" value="1"/>
</dbReference>
<gene>
    <name evidence="1" type="ORF">OLEAN_C37090</name>
</gene>
<protein>
    <recommendedName>
        <fullName evidence="3">DUF484 domain-containing protein</fullName>
    </recommendedName>
</protein>
<evidence type="ECO:0000313" key="1">
    <source>
        <dbReference type="EMBL" id="CCK77885.1"/>
    </source>
</evidence>
<reference evidence="1 2" key="1">
    <citation type="journal article" date="2013" name="Nat. Commun.">
        <title>Genome sequence and functional genomic analysis of the oil-degrading bacterium Oleispira antarctica.</title>
        <authorList>
            <person name="Kube M."/>
            <person name="Chernikova T.N."/>
            <person name="Al-Ramahi Y."/>
            <person name="Beloqui A."/>
            <person name="Lopez-Cortez N."/>
            <person name="Guazzaroni M.E."/>
            <person name="Heipieper H.J."/>
            <person name="Klages S."/>
            <person name="Kotsyurbenko O.R."/>
            <person name="Langer I."/>
            <person name="Nechitaylo T.Y."/>
            <person name="Lunsdorf H."/>
            <person name="Fernandez M."/>
            <person name="Juarez S."/>
            <person name="Ciordia S."/>
            <person name="Singer A."/>
            <person name="Kagan O."/>
            <person name="Egorova O."/>
            <person name="Petit P.A."/>
            <person name="Stogios P."/>
            <person name="Kim Y."/>
            <person name="Tchigvintsev A."/>
            <person name="Flick R."/>
            <person name="Denaro R."/>
            <person name="Genovese M."/>
            <person name="Albar J.P."/>
            <person name="Reva O.N."/>
            <person name="Martinez-Gomariz M."/>
            <person name="Tran H."/>
            <person name="Ferrer M."/>
            <person name="Savchenko A."/>
            <person name="Yakunin A.F."/>
            <person name="Yakimov M.M."/>
            <person name="Golyshina O.V."/>
            <person name="Reinhardt R."/>
            <person name="Golyshin P.N."/>
        </authorList>
    </citation>
    <scope>NUCLEOTIDE SEQUENCE [LARGE SCALE GENOMIC DNA]</scope>
</reference>
<sequence>MSDSLRLTDADVVQYLQDNPDFFIAKDDVLVGLRIPHNSGQATSLIERQLAVYRERNVELRQRLTDLLENARRNDKLFGKTKRLVLALIDAKNWIDVEVALDDSLRQDFNVDHWSLLYFTDEKLEHPLRSINNKDKQREIHRLFKGHRAFCGQLTDETMDLLLDEHHSSAESIAAAQIRNGQQTGVLCVASDDPKFYRSSMDTLFLDYISDVLGLILPSLPQN</sequence>
<dbReference type="KEGG" id="oai:OLEAN_C37090"/>
<dbReference type="InterPro" id="IPR029016">
    <property type="entry name" value="GAF-like_dom_sf"/>
</dbReference>
<keyword evidence="2" id="KW-1185">Reference proteome</keyword>
<dbReference type="EMBL" id="FO203512">
    <property type="protein sequence ID" value="CCK77885.1"/>
    <property type="molecule type" value="Genomic_DNA"/>
</dbReference>
<dbReference type="PANTHER" id="PTHR38765">
    <property type="entry name" value="DUF484 DOMAIN-CONTAINING PROTEIN"/>
    <property type="match status" value="1"/>
</dbReference>
<proteinExistence type="predicted"/>
<name>R4YSH3_OLEAN</name>
<dbReference type="STRING" id="698738.OLEAN_C37090"/>
<dbReference type="Proteomes" id="UP000032749">
    <property type="component" value="Chromosome"/>
</dbReference>
<accession>R4YSH3</accession>
<dbReference type="InterPro" id="IPR007435">
    <property type="entry name" value="DUF484"/>
</dbReference>
<dbReference type="Gene3D" id="3.30.450.40">
    <property type="match status" value="1"/>
</dbReference>
<evidence type="ECO:0000313" key="2">
    <source>
        <dbReference type="Proteomes" id="UP000032749"/>
    </source>
</evidence>
<dbReference type="OrthoDB" id="8525200at2"/>
<dbReference type="AlphaFoldDB" id="R4YSH3"/>